<feature type="compositionally biased region" description="Basic and acidic residues" evidence="7">
    <location>
        <begin position="369"/>
        <end position="391"/>
    </location>
</feature>
<evidence type="ECO:0000256" key="3">
    <source>
        <dbReference type="ARBA" id="ARBA00022824"/>
    </source>
</evidence>
<dbReference type="InterPro" id="IPR036869">
    <property type="entry name" value="J_dom_sf"/>
</dbReference>
<dbReference type="AlphaFoldDB" id="A0AAV2LBE0"/>
<evidence type="ECO:0000259" key="8">
    <source>
        <dbReference type="PROSITE" id="PS50076"/>
    </source>
</evidence>
<evidence type="ECO:0000313" key="10">
    <source>
        <dbReference type="EMBL" id="CAL1599672.1"/>
    </source>
</evidence>
<dbReference type="PRINTS" id="PR00625">
    <property type="entry name" value="JDOMAIN"/>
</dbReference>
<feature type="region of interest" description="Disordered" evidence="7">
    <location>
        <begin position="472"/>
        <end position="492"/>
    </location>
</feature>
<evidence type="ECO:0008006" key="12">
    <source>
        <dbReference type="Google" id="ProtNLM"/>
    </source>
</evidence>
<comment type="subcellular location">
    <subcellularLocation>
        <location evidence="1">Endoplasmic reticulum membrane</location>
        <topology evidence="1">Single-pass membrane protein</topology>
    </subcellularLocation>
</comment>
<feature type="domain" description="J" evidence="8">
    <location>
        <begin position="410"/>
        <end position="474"/>
    </location>
</feature>
<dbReference type="InterPro" id="IPR051100">
    <property type="entry name" value="DnaJ_subfamily_B/C"/>
</dbReference>
<dbReference type="PANTHER" id="PTHR43908">
    <property type="entry name" value="AT29763P-RELATED"/>
    <property type="match status" value="1"/>
</dbReference>
<name>A0AAV2LBE0_KNICA</name>
<dbReference type="InterPro" id="IPR000477">
    <property type="entry name" value="RT_dom"/>
</dbReference>
<dbReference type="CDD" id="cd06257">
    <property type="entry name" value="DnaJ"/>
    <property type="match status" value="1"/>
</dbReference>
<dbReference type="PROSITE" id="PS50878">
    <property type="entry name" value="RT_POL"/>
    <property type="match status" value="1"/>
</dbReference>
<dbReference type="InterPro" id="IPR018253">
    <property type="entry name" value="DnaJ_domain_CS"/>
</dbReference>
<feature type="region of interest" description="Disordered" evidence="7">
    <location>
        <begin position="662"/>
        <end position="976"/>
    </location>
</feature>
<feature type="domain" description="Reverse transcriptase" evidence="9">
    <location>
        <begin position="1"/>
        <end position="113"/>
    </location>
</feature>
<reference evidence="10 11" key="1">
    <citation type="submission" date="2024-04" db="EMBL/GenBank/DDBJ databases">
        <authorList>
            <person name="Waldvogel A.-M."/>
            <person name="Schoenle A."/>
        </authorList>
    </citation>
    <scope>NUCLEOTIDE SEQUENCE [LARGE SCALE GENOMIC DNA]</scope>
</reference>
<dbReference type="EMBL" id="OZ035845">
    <property type="protein sequence ID" value="CAL1599672.1"/>
    <property type="molecule type" value="Genomic_DNA"/>
</dbReference>
<keyword evidence="11" id="KW-1185">Reference proteome</keyword>
<proteinExistence type="predicted"/>
<evidence type="ECO:0000313" key="11">
    <source>
        <dbReference type="Proteomes" id="UP001497482"/>
    </source>
</evidence>
<feature type="compositionally biased region" description="Polar residues" evidence="7">
    <location>
        <begin position="782"/>
        <end position="792"/>
    </location>
</feature>
<protein>
    <recommendedName>
        <fullName evidence="12">J domain-containing protein</fullName>
    </recommendedName>
</protein>
<dbReference type="PANTHER" id="PTHR43908:SF8">
    <property type="entry name" value="DNAJ HOMOLOG SUBFAMILY B MEMBER 12"/>
    <property type="match status" value="1"/>
</dbReference>
<dbReference type="InterPro" id="IPR015399">
    <property type="entry name" value="DUF1977_DnaJ-like"/>
</dbReference>
<keyword evidence="2" id="KW-0812">Transmembrane</keyword>
<organism evidence="10 11">
    <name type="scientific">Knipowitschia caucasica</name>
    <name type="common">Caucasian dwarf goby</name>
    <name type="synonym">Pomatoschistus caucasicus</name>
    <dbReference type="NCBI Taxonomy" id="637954"/>
    <lineage>
        <taxon>Eukaryota</taxon>
        <taxon>Metazoa</taxon>
        <taxon>Chordata</taxon>
        <taxon>Craniata</taxon>
        <taxon>Vertebrata</taxon>
        <taxon>Euteleostomi</taxon>
        <taxon>Actinopterygii</taxon>
        <taxon>Neopterygii</taxon>
        <taxon>Teleostei</taxon>
        <taxon>Neoteleostei</taxon>
        <taxon>Acanthomorphata</taxon>
        <taxon>Gobiaria</taxon>
        <taxon>Gobiiformes</taxon>
        <taxon>Gobioidei</taxon>
        <taxon>Gobiidae</taxon>
        <taxon>Gobiinae</taxon>
        <taxon>Knipowitschia</taxon>
    </lineage>
</organism>
<evidence type="ECO:0000256" key="5">
    <source>
        <dbReference type="ARBA" id="ARBA00023136"/>
    </source>
</evidence>
<accession>A0AAV2LBE0</accession>
<dbReference type="PROSITE" id="PS50076">
    <property type="entry name" value="DNAJ_2"/>
    <property type="match status" value="1"/>
</dbReference>
<gene>
    <name evidence="10" type="ORF">KC01_LOCUS27904</name>
</gene>
<dbReference type="Gene3D" id="1.10.287.110">
    <property type="entry name" value="DnaJ domain"/>
    <property type="match status" value="1"/>
</dbReference>
<dbReference type="GO" id="GO:0030544">
    <property type="term" value="F:Hsp70 protein binding"/>
    <property type="evidence" value="ECO:0007669"/>
    <property type="project" value="TreeGrafter"/>
</dbReference>
<feature type="region of interest" description="Disordered" evidence="7">
    <location>
        <begin position="355"/>
        <end position="395"/>
    </location>
</feature>
<evidence type="ECO:0000256" key="1">
    <source>
        <dbReference type="ARBA" id="ARBA00004389"/>
    </source>
</evidence>
<dbReference type="SUPFAM" id="SSF46565">
    <property type="entry name" value="Chaperone J-domain"/>
    <property type="match status" value="1"/>
</dbReference>
<dbReference type="GO" id="GO:0005789">
    <property type="term" value="C:endoplasmic reticulum membrane"/>
    <property type="evidence" value="ECO:0007669"/>
    <property type="project" value="UniProtKB-SubCell"/>
</dbReference>
<keyword evidence="5" id="KW-0472">Membrane</keyword>
<dbReference type="Pfam" id="PF00226">
    <property type="entry name" value="DnaJ"/>
    <property type="match status" value="1"/>
</dbReference>
<feature type="compositionally biased region" description="Polar residues" evidence="7">
    <location>
        <begin position="902"/>
        <end position="912"/>
    </location>
</feature>
<keyword evidence="4" id="KW-1133">Transmembrane helix</keyword>
<dbReference type="SMART" id="SM00271">
    <property type="entry name" value="DnaJ"/>
    <property type="match status" value="1"/>
</dbReference>
<feature type="compositionally biased region" description="Polar residues" evidence="7">
    <location>
        <begin position="670"/>
        <end position="758"/>
    </location>
</feature>
<feature type="compositionally biased region" description="Polar residues" evidence="7">
    <location>
        <begin position="481"/>
        <end position="492"/>
    </location>
</feature>
<keyword evidence="6" id="KW-0143">Chaperone</keyword>
<evidence type="ECO:0000256" key="7">
    <source>
        <dbReference type="SAM" id="MobiDB-lite"/>
    </source>
</evidence>
<evidence type="ECO:0000256" key="6">
    <source>
        <dbReference type="ARBA" id="ARBA00023186"/>
    </source>
</evidence>
<dbReference type="Proteomes" id="UP001497482">
    <property type="component" value="Chromosome 23"/>
</dbReference>
<dbReference type="InterPro" id="IPR001623">
    <property type="entry name" value="DnaJ_domain"/>
</dbReference>
<dbReference type="PROSITE" id="PS00636">
    <property type="entry name" value="DNAJ_1"/>
    <property type="match status" value="1"/>
</dbReference>
<evidence type="ECO:0000256" key="2">
    <source>
        <dbReference type="ARBA" id="ARBA00022692"/>
    </source>
</evidence>
<dbReference type="Pfam" id="PF00078">
    <property type="entry name" value="RVT_1"/>
    <property type="match status" value="1"/>
</dbReference>
<dbReference type="FunFam" id="1.10.287.110:FF:000004">
    <property type="entry name" value="DnaJ (Hsp40) homolog, subfamily B, member 14"/>
    <property type="match status" value="1"/>
</dbReference>
<keyword evidence="3" id="KW-0256">Endoplasmic reticulum</keyword>
<dbReference type="Pfam" id="PF09320">
    <property type="entry name" value="DUF1977"/>
    <property type="match status" value="1"/>
</dbReference>
<evidence type="ECO:0000259" key="9">
    <source>
        <dbReference type="PROSITE" id="PS50878"/>
    </source>
</evidence>
<evidence type="ECO:0000256" key="4">
    <source>
        <dbReference type="ARBA" id="ARBA00022989"/>
    </source>
</evidence>
<dbReference type="GO" id="GO:0071218">
    <property type="term" value="P:cellular response to misfolded protein"/>
    <property type="evidence" value="ECO:0007669"/>
    <property type="project" value="TreeGrafter"/>
</dbReference>
<sequence>MSVLKVNGGLSAPFSVGRGIRQGCSLSGMLYSLSIEPLLHRLRADLQGALLPGARPFKVSAYADDLIVFVNSQRDVEVLADTVQVFGQVSSSRVNWSKSSATLLGEGLRGLSLPGGLVWRTGGPAWGALYKPPLTKRQGDLQWRLLHGAIAVNAFVCRVNRAVGEGCPFCGERETVFHCFWECGRLRHMLELLRGLFTSLGAEFNAQVFVGGVRYSNHSRRRGWLLSFLVGQAKMAVYVSRRRMVQDQSEISPRALLVRMVQARLRLEFGLYRINGDQEGFEERWGFRESSGSRGVRAVLGAMEVNRDEAERCIAIAARALALDQPEKALRFLEKAQRLFPTEKARALLDLISKNGFRPRQNNHTHFNTRSEPRQRHQKSDETTPEEKATEKSYTGEQVEAVRRVKQCKDFYEILGVQKDASEDELKRSYRKLALKFHPDKNHAPGATEAFKAIGNAYAVLSNSSKRRQYDEFGEERTHTHTPGTNHSNFGTNSNFEPDISPEDVFNMFFGGGFPTSNGHAYTHTRTRYQRPAPRRERQRDGGLALFVQVMPILILVIVSALSQLMGHSPAYSLSYRPSAGYSQKRLTEKLRVPYFVGEHFSKEWSGGNLKNLERSVEDDYISNLRNNCWKEKQQKEGMLYRARYFGDSDLYERAQRARTPSCAKLYQPPQVQTSTGTNQHRYQPPQVQTSTGTNQHRYQPPQVQTSTGTNQHRYQPPQVQTSTGTNQHRYQPPQVQTSTGTNQHRYQPAQVQTSTGTNHHRYRPAQVPTSTGTDQHRYQPAQVQTSTGTNQHRYRPAQVQTTGTDQHRYRPAQVQTTGTDQHRYRPQVQTSTGTDQHRYRPQVQTSTGTDHRYRPAQVQTTGTDQHRYQPAQVQTSTGTDHRYRPAQVQTTGTDQHRYQPAQVQTSTGTNQHRYRPAQVPTSTGTDQHRYRPQVQTSTGTDHRYRPAQVPTTTGTDQHRYQPAQVPTTTGTDQHRYHPAQVQTSTGTNQHRYRPAQVQTTGAEVTVEVVQTSGPAPGGGQGLQNVGQTFC</sequence>